<name>A0AAD5XK12_9FUNG</name>
<accession>A0AAD5XK12</accession>
<evidence type="ECO:0000313" key="10">
    <source>
        <dbReference type="EMBL" id="KAJ3174633.1"/>
    </source>
</evidence>
<keyword evidence="2" id="KW-0540">Nuclease</keyword>
<dbReference type="Pfam" id="PF02265">
    <property type="entry name" value="S1-P1_nuclease"/>
    <property type="match status" value="1"/>
</dbReference>
<keyword evidence="3" id="KW-0479">Metal-binding</keyword>
<dbReference type="Gene3D" id="1.10.575.10">
    <property type="entry name" value="P1 Nuclease"/>
    <property type="match status" value="1"/>
</dbReference>
<feature type="signal peptide" evidence="9">
    <location>
        <begin position="1"/>
        <end position="22"/>
    </location>
</feature>
<dbReference type="GO" id="GO:0016788">
    <property type="term" value="F:hydrolase activity, acting on ester bonds"/>
    <property type="evidence" value="ECO:0007669"/>
    <property type="project" value="InterPro"/>
</dbReference>
<gene>
    <name evidence="10" type="ORF">HDU87_007005</name>
</gene>
<protein>
    <submittedName>
        <fullName evidence="10">Uncharacterized protein</fullName>
    </submittedName>
</protein>
<keyword evidence="7" id="KW-0325">Glycoprotein</keyword>
<dbReference type="PANTHER" id="PTHR33146:SF26">
    <property type="entry name" value="ENDONUCLEASE 4"/>
    <property type="match status" value="1"/>
</dbReference>
<evidence type="ECO:0000256" key="2">
    <source>
        <dbReference type="ARBA" id="ARBA00022722"/>
    </source>
</evidence>
<dbReference type="InterPro" id="IPR008947">
    <property type="entry name" value="PLipase_C/P1_nuclease_dom_sf"/>
</dbReference>
<dbReference type="GO" id="GO:0004519">
    <property type="term" value="F:endonuclease activity"/>
    <property type="evidence" value="ECO:0007669"/>
    <property type="project" value="UniProtKB-KW"/>
</dbReference>
<evidence type="ECO:0000256" key="6">
    <source>
        <dbReference type="ARBA" id="ARBA00023157"/>
    </source>
</evidence>
<evidence type="ECO:0000256" key="8">
    <source>
        <dbReference type="SAM" id="MobiDB-lite"/>
    </source>
</evidence>
<dbReference type="EMBL" id="JADGJQ010000062">
    <property type="protein sequence ID" value="KAJ3174633.1"/>
    <property type="molecule type" value="Genomic_DNA"/>
</dbReference>
<keyword evidence="5" id="KW-0378">Hydrolase</keyword>
<dbReference type="PANTHER" id="PTHR33146">
    <property type="entry name" value="ENDONUCLEASE 4"/>
    <property type="match status" value="1"/>
</dbReference>
<proteinExistence type="inferred from homology"/>
<evidence type="ECO:0000256" key="9">
    <source>
        <dbReference type="SAM" id="SignalP"/>
    </source>
</evidence>
<keyword evidence="11" id="KW-1185">Reference proteome</keyword>
<feature type="compositionally biased region" description="Low complexity" evidence="8">
    <location>
        <begin position="360"/>
        <end position="397"/>
    </location>
</feature>
<evidence type="ECO:0000313" key="11">
    <source>
        <dbReference type="Proteomes" id="UP001212152"/>
    </source>
</evidence>
<organism evidence="10 11">
    <name type="scientific">Geranomyces variabilis</name>
    <dbReference type="NCBI Taxonomy" id="109894"/>
    <lineage>
        <taxon>Eukaryota</taxon>
        <taxon>Fungi</taxon>
        <taxon>Fungi incertae sedis</taxon>
        <taxon>Chytridiomycota</taxon>
        <taxon>Chytridiomycota incertae sedis</taxon>
        <taxon>Chytridiomycetes</taxon>
        <taxon>Spizellomycetales</taxon>
        <taxon>Powellomycetaceae</taxon>
        <taxon>Geranomyces</taxon>
    </lineage>
</organism>
<evidence type="ECO:0000256" key="1">
    <source>
        <dbReference type="ARBA" id="ARBA00009547"/>
    </source>
</evidence>
<comment type="similarity">
    <text evidence="1">Belongs to the nuclease type I family.</text>
</comment>
<feature type="compositionally biased region" description="Low complexity" evidence="8">
    <location>
        <begin position="342"/>
        <end position="351"/>
    </location>
</feature>
<dbReference type="Proteomes" id="UP001212152">
    <property type="component" value="Unassembled WGS sequence"/>
</dbReference>
<feature type="region of interest" description="Disordered" evidence="8">
    <location>
        <begin position="342"/>
        <end position="397"/>
    </location>
</feature>
<dbReference type="GO" id="GO:0006308">
    <property type="term" value="P:DNA catabolic process"/>
    <property type="evidence" value="ECO:0007669"/>
    <property type="project" value="InterPro"/>
</dbReference>
<sequence>MRATTFSLATVALLAGSARAWAAEGHSAVGFVADTLLQGSQTAAIVQSLLPPGWNLNRSATWADEIKLGTQGDYRWASNLHFIDAADTTPLDADATHPIDCKVELPRDAAGGINIVDAIGNFTTQLAPTYPWIRRSEALKFISHFAGDITQPLHTCGKLVGGNTFYVRWNGSDTYIYAGKVSRFQLHVLWDVYIPEKDIADNFGNSLDAYHQWIAASVLPGGIYHEEAPSWFASDKALDWANDANDANCNTVWDPKLLGNNGTYTTNDLSGDYYQANYMYVRKALAKGGYRLAKYLEEKLAGQVLSTSSSISSSTASASASTVASASATATASASASSAAASTKATHTRPAYPTPPTPPTDTSAVTSTDIVIVTPTGTPDDCTTTTPVAPTKPTYAPSYPGGPIDSGAARNSVAAGLVAAAAAGVALIL</sequence>
<keyword evidence="4" id="KW-0255">Endonuclease</keyword>
<keyword evidence="6" id="KW-1015">Disulfide bond</keyword>
<reference evidence="10" key="1">
    <citation type="submission" date="2020-05" db="EMBL/GenBank/DDBJ databases">
        <title>Phylogenomic resolution of chytrid fungi.</title>
        <authorList>
            <person name="Stajich J.E."/>
            <person name="Amses K."/>
            <person name="Simmons R."/>
            <person name="Seto K."/>
            <person name="Myers J."/>
            <person name="Bonds A."/>
            <person name="Quandt C.A."/>
            <person name="Barry K."/>
            <person name="Liu P."/>
            <person name="Grigoriev I."/>
            <person name="Longcore J.E."/>
            <person name="James T.Y."/>
        </authorList>
    </citation>
    <scope>NUCLEOTIDE SEQUENCE</scope>
    <source>
        <strain evidence="10">JEL0379</strain>
    </source>
</reference>
<dbReference type="SUPFAM" id="SSF48537">
    <property type="entry name" value="Phospholipase C/P1 nuclease"/>
    <property type="match status" value="1"/>
</dbReference>
<evidence type="ECO:0000256" key="5">
    <source>
        <dbReference type="ARBA" id="ARBA00022801"/>
    </source>
</evidence>
<comment type="caution">
    <text evidence="10">The sequence shown here is derived from an EMBL/GenBank/DDBJ whole genome shotgun (WGS) entry which is preliminary data.</text>
</comment>
<dbReference type="CDD" id="cd11010">
    <property type="entry name" value="S1-P1_nuclease"/>
    <property type="match status" value="1"/>
</dbReference>
<evidence type="ECO:0000256" key="4">
    <source>
        <dbReference type="ARBA" id="ARBA00022759"/>
    </source>
</evidence>
<dbReference type="GO" id="GO:0046872">
    <property type="term" value="F:metal ion binding"/>
    <property type="evidence" value="ECO:0007669"/>
    <property type="project" value="UniProtKB-KW"/>
</dbReference>
<dbReference type="AlphaFoldDB" id="A0AAD5XK12"/>
<keyword evidence="9" id="KW-0732">Signal</keyword>
<evidence type="ECO:0000256" key="7">
    <source>
        <dbReference type="ARBA" id="ARBA00023180"/>
    </source>
</evidence>
<dbReference type="InterPro" id="IPR003154">
    <property type="entry name" value="S1/P1nuclease"/>
</dbReference>
<dbReference type="GO" id="GO:0003676">
    <property type="term" value="F:nucleic acid binding"/>
    <property type="evidence" value="ECO:0007669"/>
    <property type="project" value="InterPro"/>
</dbReference>
<feature type="chain" id="PRO_5042044862" evidence="9">
    <location>
        <begin position="23"/>
        <end position="429"/>
    </location>
</feature>
<evidence type="ECO:0000256" key="3">
    <source>
        <dbReference type="ARBA" id="ARBA00022723"/>
    </source>
</evidence>